<feature type="transmembrane region" description="Helical" evidence="2">
    <location>
        <begin position="220"/>
        <end position="240"/>
    </location>
</feature>
<keyword evidence="1" id="KW-0175">Coiled coil</keyword>
<name>A0A6C0E8E0_9ZZZZ</name>
<proteinExistence type="predicted"/>
<accession>A0A6C0E8E0</accession>
<dbReference type="Gene3D" id="1.10.287.1490">
    <property type="match status" value="1"/>
</dbReference>
<sequence length="264" mass="30774">MGNTSSTDCPKISKYIDDTLKPDERNLNNQINDLNAQINANQKSIDKYTKDNQELQTQISKMFTKAQLDTDVSNAIKPLQDQINSNNNTISALTADKNRLTGIRDNLLKQLGQERNIVDQSLPLVKNEINSSTYKTSNMVYDSNEKTYDYYNAIREQNGKLLDKSSNSKSENLTYDQKAFYQIERYDYTIKINYVLYIVYYVFLIILIGILFFVQRNMSIYYRIILIALLVIYPFIIYTIEKILYDAGSYTYSTINTNVYYNNY</sequence>
<organism evidence="3">
    <name type="scientific">viral metagenome</name>
    <dbReference type="NCBI Taxonomy" id="1070528"/>
    <lineage>
        <taxon>unclassified sequences</taxon>
        <taxon>metagenomes</taxon>
        <taxon>organismal metagenomes</taxon>
    </lineage>
</organism>
<protein>
    <submittedName>
        <fullName evidence="3">Uncharacterized protein</fullName>
    </submittedName>
</protein>
<reference evidence="3" key="1">
    <citation type="journal article" date="2020" name="Nature">
        <title>Giant virus diversity and host interactions through global metagenomics.</title>
        <authorList>
            <person name="Schulz F."/>
            <person name="Roux S."/>
            <person name="Paez-Espino D."/>
            <person name="Jungbluth S."/>
            <person name="Walsh D.A."/>
            <person name="Denef V.J."/>
            <person name="McMahon K.D."/>
            <person name="Konstantinidis K.T."/>
            <person name="Eloe-Fadrosh E.A."/>
            <person name="Kyrpides N.C."/>
            <person name="Woyke T."/>
        </authorList>
    </citation>
    <scope>NUCLEOTIDE SEQUENCE</scope>
    <source>
        <strain evidence="3">GVMAG-M-3300023179-152</strain>
    </source>
</reference>
<keyword evidence="2" id="KW-1133">Transmembrane helix</keyword>
<keyword evidence="2" id="KW-0472">Membrane</keyword>
<evidence type="ECO:0000256" key="2">
    <source>
        <dbReference type="SAM" id="Phobius"/>
    </source>
</evidence>
<dbReference type="EMBL" id="MN739766">
    <property type="protein sequence ID" value="QHT25396.1"/>
    <property type="molecule type" value="Genomic_DNA"/>
</dbReference>
<keyword evidence="2" id="KW-0812">Transmembrane</keyword>
<evidence type="ECO:0000256" key="1">
    <source>
        <dbReference type="SAM" id="Coils"/>
    </source>
</evidence>
<dbReference type="AlphaFoldDB" id="A0A6C0E8E0"/>
<feature type="coiled-coil region" evidence="1">
    <location>
        <begin position="24"/>
        <end position="65"/>
    </location>
</feature>
<evidence type="ECO:0000313" key="3">
    <source>
        <dbReference type="EMBL" id="QHT25396.1"/>
    </source>
</evidence>
<feature type="transmembrane region" description="Helical" evidence="2">
    <location>
        <begin position="194"/>
        <end position="214"/>
    </location>
</feature>